<dbReference type="InterPro" id="IPR032816">
    <property type="entry name" value="VTT_dom"/>
</dbReference>
<evidence type="ECO:0000256" key="6">
    <source>
        <dbReference type="SAM" id="MobiDB-lite"/>
    </source>
</evidence>
<dbReference type="AlphaFoldDB" id="A0A0C3K6X9"/>
<keyword evidence="2 7" id="KW-0812">Transmembrane</keyword>
<dbReference type="EMBL" id="KN823423">
    <property type="protein sequence ID" value="KIO17153.1"/>
    <property type="molecule type" value="Genomic_DNA"/>
</dbReference>
<name>A0A0C3K6X9_9AGAM</name>
<evidence type="ECO:0000256" key="4">
    <source>
        <dbReference type="ARBA" id="ARBA00022989"/>
    </source>
</evidence>
<evidence type="ECO:0000256" key="3">
    <source>
        <dbReference type="ARBA" id="ARBA00022729"/>
    </source>
</evidence>
<evidence type="ECO:0000256" key="2">
    <source>
        <dbReference type="ARBA" id="ARBA00022692"/>
    </source>
</evidence>
<evidence type="ECO:0000313" key="9">
    <source>
        <dbReference type="EMBL" id="KIO17153.1"/>
    </source>
</evidence>
<dbReference type="OrthoDB" id="3364966at2759"/>
<proteinExistence type="predicted"/>
<feature type="transmembrane region" description="Helical" evidence="7">
    <location>
        <begin position="95"/>
        <end position="115"/>
    </location>
</feature>
<feature type="domain" description="VTT" evidence="8">
    <location>
        <begin position="205"/>
        <end position="256"/>
    </location>
</feature>
<feature type="transmembrane region" description="Helical" evidence="7">
    <location>
        <begin position="65"/>
        <end position="83"/>
    </location>
</feature>
<evidence type="ECO:0000256" key="1">
    <source>
        <dbReference type="ARBA" id="ARBA00004141"/>
    </source>
</evidence>
<keyword evidence="3" id="KW-0732">Signal</keyword>
<accession>A0A0C3K6X9</accession>
<gene>
    <name evidence="9" type="ORF">M407DRAFT_229241</name>
</gene>
<feature type="compositionally biased region" description="Low complexity" evidence="6">
    <location>
        <begin position="152"/>
        <end position="165"/>
    </location>
</feature>
<dbReference type="HOGENOM" id="CLU_053018_0_0_1"/>
<evidence type="ECO:0000256" key="7">
    <source>
        <dbReference type="SAM" id="Phobius"/>
    </source>
</evidence>
<evidence type="ECO:0000256" key="5">
    <source>
        <dbReference type="ARBA" id="ARBA00023136"/>
    </source>
</evidence>
<evidence type="ECO:0000259" key="8">
    <source>
        <dbReference type="Pfam" id="PF09335"/>
    </source>
</evidence>
<dbReference type="PANTHER" id="PTHR43220:SF21">
    <property type="entry name" value="TRANSMEMBRANE PROTEIN 41A"/>
    <property type="match status" value="1"/>
</dbReference>
<feature type="region of interest" description="Disordered" evidence="6">
    <location>
        <begin position="310"/>
        <end position="349"/>
    </location>
</feature>
<dbReference type="STRING" id="1051891.A0A0C3K6X9"/>
<dbReference type="Proteomes" id="UP000054248">
    <property type="component" value="Unassembled WGS sequence"/>
</dbReference>
<feature type="region of interest" description="Disordered" evidence="6">
    <location>
        <begin position="152"/>
        <end position="198"/>
    </location>
</feature>
<organism evidence="9 10">
    <name type="scientific">Tulasnella calospora MUT 4182</name>
    <dbReference type="NCBI Taxonomy" id="1051891"/>
    <lineage>
        <taxon>Eukaryota</taxon>
        <taxon>Fungi</taxon>
        <taxon>Dikarya</taxon>
        <taxon>Basidiomycota</taxon>
        <taxon>Agaricomycotina</taxon>
        <taxon>Agaricomycetes</taxon>
        <taxon>Cantharellales</taxon>
        <taxon>Tulasnellaceae</taxon>
        <taxon>Tulasnella</taxon>
    </lineage>
</organism>
<keyword evidence="5 7" id="KW-0472">Membrane</keyword>
<keyword evidence="4 7" id="KW-1133">Transmembrane helix</keyword>
<dbReference type="InterPro" id="IPR045014">
    <property type="entry name" value="TM41A/B"/>
</dbReference>
<protein>
    <recommendedName>
        <fullName evidence="8">VTT domain-containing protein</fullName>
    </recommendedName>
</protein>
<comment type="subcellular location">
    <subcellularLocation>
        <location evidence="1">Membrane</location>
        <topology evidence="1">Multi-pass membrane protein</topology>
    </subcellularLocation>
</comment>
<sequence>MTRGEGGDRRAGGREIFFVCSLFFITLLPIVIGVWTLPLHSIKHLPRTVQDIKQVARELNEYASSGFYGTAHIFAVLAVTSIWKNAWSVPGSAVLNVLAGALMNPLVATILQTLLTTVGSLCSSLLSKPLAPVIAHVFPRAMSLTRSAFEGTTYTPAPSPSASRRTSVDDDGAPVEETEKLLDPTSPTSPSSNAKDAQTKQTPIWVRLTVLRLVGVVPWSALNLACGICDVPLWDCAIGGFIGMLPWTAVTCQIGDILQTVASSTSSEEAAGQTLSSLLTSPSIIFKLVFLSLLSLGPVLLRDKLSELLSGSKKSSSSSSARDDVSSSGSSTAYEEDLEEAEFEVKEKL</sequence>
<keyword evidence="10" id="KW-1185">Reference proteome</keyword>
<dbReference type="PANTHER" id="PTHR43220">
    <property type="match status" value="1"/>
</dbReference>
<dbReference type="GO" id="GO:0016020">
    <property type="term" value="C:membrane"/>
    <property type="evidence" value="ECO:0007669"/>
    <property type="project" value="UniProtKB-SubCell"/>
</dbReference>
<reference evidence="10" key="2">
    <citation type="submission" date="2015-01" db="EMBL/GenBank/DDBJ databases">
        <title>Evolutionary Origins and Diversification of the Mycorrhizal Mutualists.</title>
        <authorList>
            <consortium name="DOE Joint Genome Institute"/>
            <consortium name="Mycorrhizal Genomics Consortium"/>
            <person name="Kohler A."/>
            <person name="Kuo A."/>
            <person name="Nagy L.G."/>
            <person name="Floudas D."/>
            <person name="Copeland A."/>
            <person name="Barry K.W."/>
            <person name="Cichocki N."/>
            <person name="Veneault-Fourrey C."/>
            <person name="LaButti K."/>
            <person name="Lindquist E.A."/>
            <person name="Lipzen A."/>
            <person name="Lundell T."/>
            <person name="Morin E."/>
            <person name="Murat C."/>
            <person name="Riley R."/>
            <person name="Ohm R."/>
            <person name="Sun H."/>
            <person name="Tunlid A."/>
            <person name="Henrissat B."/>
            <person name="Grigoriev I.V."/>
            <person name="Hibbett D.S."/>
            <person name="Martin F."/>
        </authorList>
    </citation>
    <scope>NUCLEOTIDE SEQUENCE [LARGE SCALE GENOMIC DNA]</scope>
    <source>
        <strain evidence="10">MUT 4182</strain>
    </source>
</reference>
<reference evidence="9 10" key="1">
    <citation type="submission" date="2014-04" db="EMBL/GenBank/DDBJ databases">
        <authorList>
            <consortium name="DOE Joint Genome Institute"/>
            <person name="Kuo A."/>
            <person name="Girlanda M."/>
            <person name="Perotto S."/>
            <person name="Kohler A."/>
            <person name="Nagy L.G."/>
            <person name="Floudas D."/>
            <person name="Copeland A."/>
            <person name="Barry K.W."/>
            <person name="Cichocki N."/>
            <person name="Veneault-Fourrey C."/>
            <person name="LaButti K."/>
            <person name="Lindquist E.A."/>
            <person name="Lipzen A."/>
            <person name="Lundell T."/>
            <person name="Morin E."/>
            <person name="Murat C."/>
            <person name="Sun H."/>
            <person name="Tunlid A."/>
            <person name="Henrissat B."/>
            <person name="Grigoriev I.V."/>
            <person name="Hibbett D.S."/>
            <person name="Martin F."/>
            <person name="Nordberg H.P."/>
            <person name="Cantor M.N."/>
            <person name="Hua S.X."/>
        </authorList>
    </citation>
    <scope>NUCLEOTIDE SEQUENCE [LARGE SCALE GENOMIC DNA]</scope>
    <source>
        <strain evidence="9 10">MUT 4182</strain>
    </source>
</reference>
<evidence type="ECO:0000313" key="10">
    <source>
        <dbReference type="Proteomes" id="UP000054248"/>
    </source>
</evidence>
<feature type="transmembrane region" description="Helical" evidence="7">
    <location>
        <begin position="16"/>
        <end position="37"/>
    </location>
</feature>
<feature type="compositionally biased region" description="Low complexity" evidence="6">
    <location>
        <begin position="310"/>
        <end position="331"/>
    </location>
</feature>
<dbReference type="Pfam" id="PF09335">
    <property type="entry name" value="VTT_dom"/>
    <property type="match status" value="1"/>
</dbReference>